<evidence type="ECO:0000313" key="7">
    <source>
        <dbReference type="EMBL" id="QOY54190.1"/>
    </source>
</evidence>
<dbReference type="PROSITE" id="PS50885">
    <property type="entry name" value="HAMP"/>
    <property type="match status" value="1"/>
</dbReference>
<dbReference type="GO" id="GO:0006935">
    <property type="term" value="P:chemotaxis"/>
    <property type="evidence" value="ECO:0007669"/>
    <property type="project" value="InterPro"/>
</dbReference>
<organism evidence="7 8">
    <name type="scientific">Candidatus Sulfurimonas marisnigri</name>
    <dbReference type="NCBI Taxonomy" id="2740405"/>
    <lineage>
        <taxon>Bacteria</taxon>
        <taxon>Pseudomonadati</taxon>
        <taxon>Campylobacterota</taxon>
        <taxon>Epsilonproteobacteria</taxon>
        <taxon>Campylobacterales</taxon>
        <taxon>Sulfurimonadaceae</taxon>
        <taxon>Sulfurimonas</taxon>
    </lineage>
</organism>
<feature type="domain" description="HAMP" evidence="6">
    <location>
        <begin position="214"/>
        <end position="268"/>
    </location>
</feature>
<feature type="domain" description="Methyl-accepting transducer" evidence="5">
    <location>
        <begin position="273"/>
        <end position="530"/>
    </location>
</feature>
<evidence type="ECO:0000259" key="5">
    <source>
        <dbReference type="PROSITE" id="PS50111"/>
    </source>
</evidence>
<dbReference type="RefSeq" id="WP_194366236.1">
    <property type="nucleotide sequence ID" value="NZ_CP054493.1"/>
</dbReference>
<keyword evidence="4" id="KW-0812">Transmembrane</keyword>
<dbReference type="InterPro" id="IPR004090">
    <property type="entry name" value="Chemotax_Me-accpt_rcpt"/>
</dbReference>
<dbReference type="SUPFAM" id="SSF58104">
    <property type="entry name" value="Methyl-accepting chemotaxis protein (MCP) signaling domain"/>
    <property type="match status" value="1"/>
</dbReference>
<name>A0A7S7LZ94_9BACT</name>
<evidence type="ECO:0000256" key="4">
    <source>
        <dbReference type="SAM" id="Phobius"/>
    </source>
</evidence>
<dbReference type="Pfam" id="PF00672">
    <property type="entry name" value="HAMP"/>
    <property type="match status" value="1"/>
</dbReference>
<dbReference type="GO" id="GO:0007165">
    <property type="term" value="P:signal transduction"/>
    <property type="evidence" value="ECO:0007669"/>
    <property type="project" value="UniProtKB-KW"/>
</dbReference>
<dbReference type="CDD" id="cd06225">
    <property type="entry name" value="HAMP"/>
    <property type="match status" value="1"/>
</dbReference>
<protein>
    <submittedName>
        <fullName evidence="7">Methyl-accepting chemotaxis protein</fullName>
    </submittedName>
</protein>
<dbReference type="InterPro" id="IPR003660">
    <property type="entry name" value="HAMP_dom"/>
</dbReference>
<comment type="similarity">
    <text evidence="2">Belongs to the methyl-accepting chemotaxis (MCP) protein family.</text>
</comment>
<evidence type="ECO:0000256" key="1">
    <source>
        <dbReference type="ARBA" id="ARBA00023224"/>
    </source>
</evidence>
<evidence type="ECO:0000313" key="8">
    <source>
        <dbReference type="Proteomes" id="UP000593836"/>
    </source>
</evidence>
<dbReference type="InterPro" id="IPR004089">
    <property type="entry name" value="MCPsignal_dom"/>
</dbReference>
<dbReference type="Pfam" id="PF00015">
    <property type="entry name" value="MCPsignal"/>
    <property type="match status" value="1"/>
</dbReference>
<dbReference type="GO" id="GO:0016020">
    <property type="term" value="C:membrane"/>
    <property type="evidence" value="ECO:0007669"/>
    <property type="project" value="InterPro"/>
</dbReference>
<dbReference type="SMART" id="SM00283">
    <property type="entry name" value="MA"/>
    <property type="match status" value="1"/>
</dbReference>
<proteinExistence type="inferred from homology"/>
<dbReference type="PRINTS" id="PR00260">
    <property type="entry name" value="CHEMTRNSDUCR"/>
</dbReference>
<evidence type="ECO:0000256" key="3">
    <source>
        <dbReference type="PROSITE-ProRule" id="PRU00284"/>
    </source>
</evidence>
<dbReference type="SMART" id="SM00304">
    <property type="entry name" value="HAMP"/>
    <property type="match status" value="1"/>
</dbReference>
<dbReference type="EMBL" id="CP054493">
    <property type="protein sequence ID" value="QOY54190.1"/>
    <property type="molecule type" value="Genomic_DNA"/>
</dbReference>
<keyword evidence="4" id="KW-0472">Membrane</keyword>
<reference evidence="7 8" key="1">
    <citation type="submission" date="2020-05" db="EMBL/GenBank/DDBJ databases">
        <title>Sulfurimonas marisnigri, sp. nov., and Sulfurimonas baltica, sp. nov., manganese oxide reducing chemolithoautotrophs of the class Epsilonproteobacteria isolated from the pelagic redoxclines of the Black and Baltic Seas and emended description of the genus Sulfurimonas.</title>
        <authorList>
            <person name="Henkel J.V."/>
            <person name="Laudan C."/>
            <person name="Werner J."/>
            <person name="Neu T."/>
            <person name="Plewe S."/>
            <person name="Sproer C."/>
            <person name="Bunk B."/>
            <person name="Schulz-Vogt H.N."/>
        </authorList>
    </citation>
    <scope>NUCLEOTIDE SEQUENCE [LARGE SCALE GENOMIC DNA]</scope>
    <source>
        <strain evidence="7 8">SoZ1</strain>
    </source>
</reference>
<dbReference type="PANTHER" id="PTHR32089:SF114">
    <property type="entry name" value="METHYL-ACCEPTING CHEMOTAXIS PROTEIN MCPB"/>
    <property type="match status" value="1"/>
</dbReference>
<accession>A0A7S7LZ94</accession>
<gene>
    <name evidence="7" type="ORF">HUE87_09920</name>
</gene>
<dbReference type="Gene3D" id="1.10.287.950">
    <property type="entry name" value="Methyl-accepting chemotaxis protein"/>
    <property type="match status" value="1"/>
</dbReference>
<sequence>MSVLNNMSIKAKVFLLVLVPSVMFLLYVVYSNIQTVSLAVTNEEQSLRYKQIMVAKDINFINTSITLSAMDIIIDRADGYVSYERVKEIDSLFTRFNNIKSDFLKGADTEVEIASAKAIIKALEALEPVIKVKLKKMVESNAPAEAWSALDDEIDSIAGGIGTNIDTVISSINNEVIESSKNVIEKQETLKINSLYSVVALLAVVITLGIFISGNIMNSLNKMLIVTKDLAEGEGDLTQRVYVDSHDEIRSVAENINGFIKKVQLSIGETKELSSENAAISEELSATVRVIQKRATEQEVAVGTAVKTSQEIKNIASNSVETSEHMRNEMKHANSTLDEAKSKVLNLTQIINKNAESEAGLASQLTQLSQDIDQVKDVLNIIGDIADQTNLLALNAAIEAARAGEHGRGFAVVADEVRKLAERTQKTLSEISTTIGVVVQSVNESSQSMNQNVEEYHSMSLIANDVEEQIVVASEVMDRSSVEVNTALQITIKIGKDSETIMSQIESINEISKENGFSVSEIHKASDHLHNLTEGVQNKLNGFKTS</sequence>
<keyword evidence="8" id="KW-1185">Reference proteome</keyword>
<dbReference type="AlphaFoldDB" id="A0A7S7LZ94"/>
<dbReference type="KEGG" id="smas:HUE87_09920"/>
<dbReference type="Proteomes" id="UP000593836">
    <property type="component" value="Chromosome"/>
</dbReference>
<evidence type="ECO:0000259" key="6">
    <source>
        <dbReference type="PROSITE" id="PS50885"/>
    </source>
</evidence>
<dbReference type="GO" id="GO:0004888">
    <property type="term" value="F:transmembrane signaling receptor activity"/>
    <property type="evidence" value="ECO:0007669"/>
    <property type="project" value="InterPro"/>
</dbReference>
<feature type="transmembrane region" description="Helical" evidence="4">
    <location>
        <begin position="195"/>
        <end position="214"/>
    </location>
</feature>
<dbReference type="PROSITE" id="PS50111">
    <property type="entry name" value="CHEMOTAXIS_TRANSDUC_2"/>
    <property type="match status" value="1"/>
</dbReference>
<keyword evidence="4" id="KW-1133">Transmembrane helix</keyword>
<dbReference type="PANTHER" id="PTHR32089">
    <property type="entry name" value="METHYL-ACCEPTING CHEMOTAXIS PROTEIN MCPB"/>
    <property type="match status" value="1"/>
</dbReference>
<keyword evidence="1 3" id="KW-0807">Transducer</keyword>
<evidence type="ECO:0000256" key="2">
    <source>
        <dbReference type="ARBA" id="ARBA00029447"/>
    </source>
</evidence>